<dbReference type="EMBL" id="AZMM01001261">
    <property type="protein sequence ID" value="ETJ44742.1"/>
    <property type="molecule type" value="Genomic_DNA"/>
</dbReference>
<protein>
    <submittedName>
        <fullName evidence="1">Uncharacterized protein</fullName>
    </submittedName>
</protein>
<gene>
    <name evidence="1" type="ORF">Q604_UNBC01261G0001</name>
</gene>
<feature type="non-terminal residue" evidence="1">
    <location>
        <position position="88"/>
    </location>
</feature>
<comment type="caution">
    <text evidence="1">The sequence shown here is derived from an EMBL/GenBank/DDBJ whole genome shotgun (WGS) entry which is preliminary data.</text>
</comment>
<accession>W1YQI6</accession>
<organism evidence="1">
    <name type="scientific">human gut metagenome</name>
    <dbReference type="NCBI Taxonomy" id="408170"/>
    <lineage>
        <taxon>unclassified sequences</taxon>
        <taxon>metagenomes</taxon>
        <taxon>organismal metagenomes</taxon>
    </lineage>
</organism>
<sequence>MLLVAVATRHGDELAADFLRLYGITDWRALRPSRAASLCQAMVSQPESWTHRAMNPHWRWADPAVAMQALQADYLALLVWMRSKDGQK</sequence>
<name>W1YQI6_9ZZZZ</name>
<proteinExistence type="predicted"/>
<evidence type="ECO:0000313" key="1">
    <source>
        <dbReference type="EMBL" id="ETJ44742.1"/>
    </source>
</evidence>
<reference evidence="1" key="1">
    <citation type="submission" date="2013-12" db="EMBL/GenBank/DDBJ databases">
        <title>A Varibaculum cambriense genome reconstructed from a premature infant gut community with otherwise low bacterial novelty that shifts toward anaerobic metabolism during the third week of life.</title>
        <authorList>
            <person name="Brown C.T."/>
            <person name="Sharon I."/>
            <person name="Thomas B.C."/>
            <person name="Castelle C.J."/>
            <person name="Morowitz M.J."/>
            <person name="Banfield J.F."/>
        </authorList>
    </citation>
    <scope>NUCLEOTIDE SEQUENCE</scope>
</reference>
<feature type="non-terminal residue" evidence="1">
    <location>
        <position position="1"/>
    </location>
</feature>
<dbReference type="AlphaFoldDB" id="W1YQI6"/>